<comment type="caution">
    <text evidence="2">The sequence shown here is derived from an EMBL/GenBank/DDBJ whole genome shotgun (WGS) entry which is preliminary data.</text>
</comment>
<dbReference type="RefSeq" id="WP_243357508.1">
    <property type="nucleotide sequence ID" value="NZ_JALGBH010000001.1"/>
</dbReference>
<organism evidence="2 3">
    <name type="scientific">Pedobacter montanisoli</name>
    <dbReference type="NCBI Taxonomy" id="2923277"/>
    <lineage>
        <taxon>Bacteria</taxon>
        <taxon>Pseudomonadati</taxon>
        <taxon>Bacteroidota</taxon>
        <taxon>Sphingobacteriia</taxon>
        <taxon>Sphingobacteriales</taxon>
        <taxon>Sphingobacteriaceae</taxon>
        <taxon>Pedobacter</taxon>
    </lineage>
</organism>
<dbReference type="Gene3D" id="3.60.21.10">
    <property type="match status" value="1"/>
</dbReference>
<accession>A0ABS9ZT62</accession>
<evidence type="ECO:0000259" key="1">
    <source>
        <dbReference type="Pfam" id="PF00149"/>
    </source>
</evidence>
<dbReference type="PANTHER" id="PTHR45867">
    <property type="entry name" value="PURPLE ACID PHOSPHATASE"/>
    <property type="match status" value="1"/>
</dbReference>
<gene>
    <name evidence="2" type="ORF">MMF97_00385</name>
</gene>
<dbReference type="PANTHER" id="PTHR45867:SF3">
    <property type="entry name" value="ACID PHOSPHATASE TYPE 7"/>
    <property type="match status" value="1"/>
</dbReference>
<name>A0ABS9ZT62_9SPHI</name>
<dbReference type="InterPro" id="IPR004843">
    <property type="entry name" value="Calcineurin-like_PHP"/>
</dbReference>
<reference evidence="2" key="1">
    <citation type="submission" date="2022-03" db="EMBL/GenBank/DDBJ databases">
        <authorList>
            <person name="Woo C.Y."/>
        </authorList>
    </citation>
    <scope>NUCLEOTIDE SEQUENCE</scope>
    <source>
        <strain evidence="2">CYS-01</strain>
    </source>
</reference>
<dbReference type="InterPro" id="IPR029052">
    <property type="entry name" value="Metallo-depent_PP-like"/>
</dbReference>
<dbReference type="EMBL" id="JALGBH010000001">
    <property type="protein sequence ID" value="MCJ0741144.1"/>
    <property type="molecule type" value="Genomic_DNA"/>
</dbReference>
<dbReference type="Proteomes" id="UP001165460">
    <property type="component" value="Unassembled WGS sequence"/>
</dbReference>
<dbReference type="SUPFAM" id="SSF56300">
    <property type="entry name" value="Metallo-dependent phosphatases"/>
    <property type="match status" value="1"/>
</dbReference>
<evidence type="ECO:0000313" key="2">
    <source>
        <dbReference type="EMBL" id="MCJ0741144.1"/>
    </source>
</evidence>
<evidence type="ECO:0000313" key="3">
    <source>
        <dbReference type="Proteomes" id="UP001165460"/>
    </source>
</evidence>
<dbReference type="Pfam" id="PF00149">
    <property type="entry name" value="Metallophos"/>
    <property type="match status" value="1"/>
</dbReference>
<protein>
    <submittedName>
        <fullName evidence="2">Metallophosphoesterase</fullName>
    </submittedName>
</protein>
<keyword evidence="3" id="KW-1185">Reference proteome</keyword>
<sequence length="328" mass="36863">MKSKILFLLLLTGSVILLSFIREGKTLPVLSKKDFNIAVISDLNSGYGSILYHDDVYVALKELKTLKPDMILCGGDMVAGQKASLTEENLQAMWNSFDVNVFAKIKAMKVPFAFTVGNHDASPNFTKDREAASRYWLSKKDSLGLDFISDENYPFYFSYTNNKVFFISWDASGAQIKPEVLNWMQEQLNSKAARTAKLRIVLGHLPLYAIVSSKNKAGEVLASATMLEEMFEQHHVDLYISGHQHAYYPSKRKTLRLLNAGCIGDGPRPFINHPEPAKRAYTIISVPQNQAKKFTYQTFIPAKNSTIEIKNLPDSITGFNGVSRLDKY</sequence>
<feature type="domain" description="Calcineurin-like phosphoesterase" evidence="1">
    <location>
        <begin position="36"/>
        <end position="247"/>
    </location>
</feature>
<proteinExistence type="predicted"/>